<evidence type="ECO:0000313" key="3">
    <source>
        <dbReference type="Proteomes" id="UP000187455"/>
    </source>
</evidence>
<comment type="caution">
    <text evidence="2">The sequence shown here is derived from an EMBL/GenBank/DDBJ whole genome shotgun (WGS) entry which is preliminary data.</text>
</comment>
<feature type="compositionally biased region" description="Acidic residues" evidence="1">
    <location>
        <begin position="425"/>
        <end position="437"/>
    </location>
</feature>
<organism evidence="2 3">
    <name type="scientific">Smittium mucronatum</name>
    <dbReference type="NCBI Taxonomy" id="133383"/>
    <lineage>
        <taxon>Eukaryota</taxon>
        <taxon>Fungi</taxon>
        <taxon>Fungi incertae sedis</taxon>
        <taxon>Zoopagomycota</taxon>
        <taxon>Kickxellomycotina</taxon>
        <taxon>Harpellomycetes</taxon>
        <taxon>Harpellales</taxon>
        <taxon>Legeriomycetaceae</taxon>
        <taxon>Smittium</taxon>
    </lineage>
</organism>
<sequence>MTQSASYDGFSNNRLNTNFNNSNNNGQSLSHTNLTNLESSSLGNDIDEFEREPENPYLAKSSLLVSTKEQRKAQIDLFEDDTSFVRLKKYLEESSLGTNPIRYPPVEVKLTYDSDEGYNTDPCDSDKSYNELESIVTQKLLRRSDEDGLESNNLEKENSDDEIERMLKTPDYSLICNDDLSSSEAFDSPDFEELLKLFRISKDIASKNTKIFLVSGLESLEDLKEKKNILTELLDTNANDNTSAIRPKKRKEKIKSKPQSKPKKRAKSKQKTFDSINKDNYLGEGVSILDKDSNAHNSSQISEVFGDFGITRNSKITGSKSGKTLESDSDSEIQIPKAFGSSQRSQLISDYLQSSDEDSGKVNKSFKTFSKSRKSEAQNTKDNQKEGEPVEGISSFKERALKMRRRLIKEKSRKVLVRKSKYSDEENDLEENTGDEH</sequence>
<reference evidence="2 3" key="1">
    <citation type="journal article" date="2016" name="Mol. Biol. Evol.">
        <title>Genome-Wide Survey of Gut Fungi (Harpellales) Reveals the First Horizontally Transferred Ubiquitin Gene from a Mosquito Host.</title>
        <authorList>
            <person name="Wang Y."/>
            <person name="White M.M."/>
            <person name="Kvist S."/>
            <person name="Moncalvo J.M."/>
        </authorList>
    </citation>
    <scope>NUCLEOTIDE SEQUENCE [LARGE SCALE GENOMIC DNA]</scope>
    <source>
        <strain evidence="2 3">ALG-7-W6</strain>
    </source>
</reference>
<gene>
    <name evidence="2" type="ORF">AYI68_g80</name>
</gene>
<feature type="region of interest" description="Disordered" evidence="1">
    <location>
        <begin position="1"/>
        <end position="36"/>
    </location>
</feature>
<protein>
    <submittedName>
        <fullName evidence="2">Uncharacterized protein</fullName>
    </submittedName>
</protein>
<name>A0A1R0H9D6_9FUNG</name>
<feature type="compositionally biased region" description="Polar residues" evidence="1">
    <location>
        <begin position="26"/>
        <end position="36"/>
    </location>
</feature>
<feature type="compositionally biased region" description="Polar residues" evidence="1">
    <location>
        <begin position="340"/>
        <end position="354"/>
    </location>
</feature>
<dbReference type="EMBL" id="LSSL01000016">
    <property type="protein sequence ID" value="OLY85726.1"/>
    <property type="molecule type" value="Genomic_DNA"/>
</dbReference>
<feature type="region of interest" description="Disordered" evidence="1">
    <location>
        <begin position="240"/>
        <end position="274"/>
    </location>
</feature>
<dbReference type="AlphaFoldDB" id="A0A1R0H9D6"/>
<keyword evidence="3" id="KW-1185">Reference proteome</keyword>
<feature type="region of interest" description="Disordered" evidence="1">
    <location>
        <begin position="413"/>
        <end position="437"/>
    </location>
</feature>
<evidence type="ECO:0000313" key="2">
    <source>
        <dbReference type="EMBL" id="OLY85726.1"/>
    </source>
</evidence>
<feature type="compositionally biased region" description="Polar residues" evidence="1">
    <location>
        <begin position="1"/>
        <end position="11"/>
    </location>
</feature>
<feature type="region of interest" description="Disordered" evidence="1">
    <location>
        <begin position="316"/>
        <end position="399"/>
    </location>
</feature>
<accession>A0A1R0H9D6</accession>
<dbReference type="STRING" id="133383.A0A1R0H9D6"/>
<proteinExistence type="predicted"/>
<dbReference type="Proteomes" id="UP000187455">
    <property type="component" value="Unassembled WGS sequence"/>
</dbReference>
<feature type="compositionally biased region" description="Basic residues" evidence="1">
    <location>
        <begin position="246"/>
        <end position="270"/>
    </location>
</feature>
<feature type="compositionally biased region" description="Low complexity" evidence="1">
    <location>
        <begin position="12"/>
        <end position="25"/>
    </location>
</feature>
<evidence type="ECO:0000256" key="1">
    <source>
        <dbReference type="SAM" id="MobiDB-lite"/>
    </source>
</evidence>